<keyword evidence="1" id="KW-0472">Membrane</keyword>
<dbReference type="OrthoDB" id="7868624at2"/>
<evidence type="ECO:0000256" key="1">
    <source>
        <dbReference type="SAM" id="Phobius"/>
    </source>
</evidence>
<feature type="transmembrane region" description="Helical" evidence="1">
    <location>
        <begin position="6"/>
        <end position="26"/>
    </location>
</feature>
<evidence type="ECO:0000313" key="2">
    <source>
        <dbReference type="EMBL" id="SDI13836.1"/>
    </source>
</evidence>
<gene>
    <name evidence="2" type="ORF">SAMN05421850_101765</name>
</gene>
<dbReference type="AlphaFoldDB" id="A0A1G8I4E7"/>
<keyword evidence="1" id="KW-0812">Transmembrane</keyword>
<keyword evidence="1" id="KW-1133">Transmembrane helix</keyword>
<dbReference type="STRING" id="490829.SAMN05421850_101765"/>
<dbReference type="RefSeq" id="WP_090026573.1">
    <property type="nucleotide sequence ID" value="NZ_FNEB01000001.1"/>
</dbReference>
<keyword evidence="3" id="KW-1185">Reference proteome</keyword>
<feature type="transmembrane region" description="Helical" evidence="1">
    <location>
        <begin position="51"/>
        <end position="79"/>
    </location>
</feature>
<sequence>MSLTGIVIALCAAGALVVGRLAVLFLRDPAAGLADTTHRAEQLPQVMADRYVMMTALALAAAWFGHPGVIAVLFASFAYMGFHDAAIYARAGHPVTKHVAAGIAAGAVSGLAAFAQFRGGAA</sequence>
<reference evidence="2 3" key="1">
    <citation type="submission" date="2016-10" db="EMBL/GenBank/DDBJ databases">
        <authorList>
            <person name="de Groot N.N."/>
        </authorList>
    </citation>
    <scope>NUCLEOTIDE SEQUENCE [LARGE SCALE GENOMIC DNA]</scope>
    <source>
        <strain evidence="2 3">DSM 28010</strain>
    </source>
</reference>
<protein>
    <submittedName>
        <fullName evidence="2">Uncharacterized protein</fullName>
    </submittedName>
</protein>
<evidence type="ECO:0000313" key="3">
    <source>
        <dbReference type="Proteomes" id="UP000199340"/>
    </source>
</evidence>
<dbReference type="Proteomes" id="UP000199340">
    <property type="component" value="Unassembled WGS sequence"/>
</dbReference>
<name>A0A1G8I4E7_9RHOB</name>
<dbReference type="EMBL" id="FNEB01000001">
    <property type="protein sequence ID" value="SDI13836.1"/>
    <property type="molecule type" value="Genomic_DNA"/>
</dbReference>
<accession>A0A1G8I4E7</accession>
<feature type="transmembrane region" description="Helical" evidence="1">
    <location>
        <begin position="99"/>
        <end position="117"/>
    </location>
</feature>
<organism evidence="2 3">
    <name type="scientific">Lutimaribacter saemankumensis</name>
    <dbReference type="NCBI Taxonomy" id="490829"/>
    <lineage>
        <taxon>Bacteria</taxon>
        <taxon>Pseudomonadati</taxon>
        <taxon>Pseudomonadota</taxon>
        <taxon>Alphaproteobacteria</taxon>
        <taxon>Rhodobacterales</taxon>
        <taxon>Roseobacteraceae</taxon>
        <taxon>Lutimaribacter</taxon>
    </lineage>
</organism>
<proteinExistence type="predicted"/>